<dbReference type="EMBL" id="MSDW01000001">
    <property type="protein sequence ID" value="OKY78491.1"/>
    <property type="molecule type" value="Genomic_DNA"/>
</dbReference>
<keyword evidence="2" id="KW-0489">Methyltransferase</keyword>
<dbReference type="SUPFAM" id="SSF53335">
    <property type="entry name" value="S-adenosyl-L-methionine-dependent methyltransferases"/>
    <property type="match status" value="1"/>
</dbReference>
<dbReference type="STRING" id="1903181.BTN85_0982"/>
<gene>
    <name evidence="2" type="ORF">BTN85_0982</name>
</gene>
<dbReference type="Pfam" id="PF08241">
    <property type="entry name" value="Methyltransf_11"/>
    <property type="match status" value="1"/>
</dbReference>
<dbReference type="GO" id="GO:0032259">
    <property type="term" value="P:methylation"/>
    <property type="evidence" value="ECO:0007669"/>
    <property type="project" value="UniProtKB-KW"/>
</dbReference>
<name>A0A1Q6DVU6_METT1</name>
<keyword evidence="2" id="KW-0808">Transferase</keyword>
<dbReference type="InParanoid" id="A0A1Q6DVU6"/>
<dbReference type="InterPro" id="IPR013216">
    <property type="entry name" value="Methyltransf_11"/>
</dbReference>
<evidence type="ECO:0000313" key="3">
    <source>
        <dbReference type="Proteomes" id="UP000185744"/>
    </source>
</evidence>
<dbReference type="Gene3D" id="3.40.50.150">
    <property type="entry name" value="Vaccinia Virus protein VP39"/>
    <property type="match status" value="1"/>
</dbReference>
<evidence type="ECO:0000259" key="1">
    <source>
        <dbReference type="Pfam" id="PF08241"/>
    </source>
</evidence>
<dbReference type="GO" id="GO:0008757">
    <property type="term" value="F:S-adenosylmethionine-dependent methyltransferase activity"/>
    <property type="evidence" value="ECO:0007669"/>
    <property type="project" value="InterPro"/>
</dbReference>
<keyword evidence="3" id="KW-1185">Reference proteome</keyword>
<organism evidence="2 3">
    <name type="scientific">Methanohalarchaeum thermophilum</name>
    <dbReference type="NCBI Taxonomy" id="1903181"/>
    <lineage>
        <taxon>Archaea</taxon>
        <taxon>Methanobacteriati</taxon>
        <taxon>Methanobacteriota</taxon>
        <taxon>Methanonatronarchaeia</taxon>
        <taxon>Methanonatronarchaeales</taxon>
        <taxon>Methanonatronarchaeaceae</taxon>
        <taxon>Candidatus Methanohalarchaeum</taxon>
    </lineage>
</organism>
<dbReference type="InterPro" id="IPR029063">
    <property type="entry name" value="SAM-dependent_MTases_sf"/>
</dbReference>
<dbReference type="Proteomes" id="UP000185744">
    <property type="component" value="Unassembled WGS sequence"/>
</dbReference>
<proteinExistence type="predicted"/>
<dbReference type="FunCoup" id="A0A1Q6DVU6">
    <property type="interactions" value="24"/>
</dbReference>
<protein>
    <submittedName>
        <fullName evidence="2">SAM-dependent methyltransferase</fullName>
    </submittedName>
</protein>
<accession>A0A1Q6DVU6</accession>
<dbReference type="AlphaFoldDB" id="A0A1Q6DVU6"/>
<evidence type="ECO:0000313" key="2">
    <source>
        <dbReference type="EMBL" id="OKY78491.1"/>
    </source>
</evidence>
<comment type="caution">
    <text evidence="2">The sequence shown here is derived from an EMBL/GenBank/DDBJ whole genome shotgun (WGS) entry which is preliminary data.</text>
</comment>
<sequence>MKEYLKSCNSNFWKKVFEKETEYLDKELKHENEILSIGCGPAIIEKGLKEKDYKITALDSSKIATRNSPKDLNTSIGSADNIGFIDNSFDTVIYIVSLQFIENLKKTIQETARILRSDGNLIIMLLNPKSKFFKEKRKQEDSYVNKIRHEKTSKIEEKVKKNFYIKKREYYLGIKNKKIIETKNPNLAALYIIHATK</sequence>
<feature type="domain" description="Methyltransferase type 11" evidence="1">
    <location>
        <begin position="35"/>
        <end position="123"/>
    </location>
</feature>
<reference evidence="2" key="1">
    <citation type="submission" date="2016-12" db="EMBL/GenBank/DDBJ databases">
        <title>Discovery of methanogenic haloarchaea.</title>
        <authorList>
            <person name="Sorokin D.Y."/>
            <person name="Makarova K.S."/>
            <person name="Abbas B."/>
            <person name="Ferrer M."/>
            <person name="Golyshin P.N."/>
        </authorList>
    </citation>
    <scope>NUCLEOTIDE SEQUENCE [LARGE SCALE GENOMIC DNA]</scope>
    <source>
        <strain evidence="2">HMET1</strain>
    </source>
</reference>